<keyword evidence="4" id="KW-1185">Reference proteome</keyword>
<protein>
    <recommendedName>
        <fullName evidence="2">PD-(D/E)XK endonuclease-like domain-containing protein</fullName>
    </recommendedName>
</protein>
<dbReference type="Proteomes" id="UP000641025">
    <property type="component" value="Unassembled WGS sequence"/>
</dbReference>
<dbReference type="EMBL" id="JAEMHK010000003">
    <property type="protein sequence ID" value="MBJ6799751.1"/>
    <property type="molecule type" value="Genomic_DNA"/>
</dbReference>
<dbReference type="Gene3D" id="3.90.320.10">
    <property type="match status" value="1"/>
</dbReference>
<accession>A0ABS0YP43</accession>
<keyword evidence="1" id="KW-0175">Coiled coil</keyword>
<evidence type="ECO:0000313" key="4">
    <source>
        <dbReference type="Proteomes" id="UP000641025"/>
    </source>
</evidence>
<dbReference type="InterPro" id="IPR038726">
    <property type="entry name" value="PDDEXK_AddAB-type"/>
</dbReference>
<evidence type="ECO:0000259" key="2">
    <source>
        <dbReference type="Pfam" id="PF12705"/>
    </source>
</evidence>
<sequence length="320" mass="35547">MNLTPIFEAAIPEMSRRQSATLGDRTSYIGSSDVAGCPRKVYLQKQYPVLPQVSTLLKFARGHAAEWLLEKIFTAAGAVYDTQVEISHPKLPLRCHIDFLFYQPDGLHVVEVKSVSGIPDAPYPQWEDQLQYQLGMLRLQYPKGDISGSVLAVDLNAGEVHQFSGYRPDEETFQYLFSKALHLLDALNGMVEADPCPSLLCGLCSYRGDCPAMAMPVVPLPAEVEMVARKYAELNQTKAAAEKELKSLRQELIDYTGGSFRGRCGELDLSVSTVQPSPSVDAALLKQLFPDVYTQVLKPRYGYQRLEVRRSARQELATAA</sequence>
<feature type="coiled-coil region" evidence="1">
    <location>
        <begin position="224"/>
        <end position="258"/>
    </location>
</feature>
<dbReference type="Pfam" id="PF12705">
    <property type="entry name" value="PDDEXK_1"/>
    <property type="match status" value="1"/>
</dbReference>
<reference evidence="3 4" key="1">
    <citation type="submission" date="2020-12" db="EMBL/GenBank/DDBJ databases">
        <title>Geomonas sp. Red259, isolated from paddy soil.</title>
        <authorList>
            <person name="Xu Z."/>
            <person name="Zhang Z."/>
            <person name="Masuda Y."/>
            <person name="Itoh H."/>
            <person name="Senoo K."/>
        </authorList>
    </citation>
    <scope>NUCLEOTIDE SEQUENCE [LARGE SCALE GENOMIC DNA]</scope>
    <source>
        <strain evidence="3 4">Red259</strain>
    </source>
</reference>
<proteinExistence type="predicted"/>
<evidence type="ECO:0000313" key="3">
    <source>
        <dbReference type="EMBL" id="MBJ6799751.1"/>
    </source>
</evidence>
<feature type="domain" description="PD-(D/E)XK endonuclease-like" evidence="2">
    <location>
        <begin position="67"/>
        <end position="211"/>
    </location>
</feature>
<comment type="caution">
    <text evidence="3">The sequence shown here is derived from an EMBL/GenBank/DDBJ whole genome shotgun (WGS) entry which is preliminary data.</text>
</comment>
<dbReference type="RefSeq" id="WP_199394253.1">
    <property type="nucleotide sequence ID" value="NZ_JAEMHK010000003.1"/>
</dbReference>
<name>A0ABS0YP43_9BACT</name>
<dbReference type="InterPro" id="IPR011604">
    <property type="entry name" value="PDDEXK-like_dom_sf"/>
</dbReference>
<organism evidence="3 4">
    <name type="scientific">Geomonas propionica</name>
    <dbReference type="NCBI Taxonomy" id="2798582"/>
    <lineage>
        <taxon>Bacteria</taxon>
        <taxon>Pseudomonadati</taxon>
        <taxon>Thermodesulfobacteriota</taxon>
        <taxon>Desulfuromonadia</taxon>
        <taxon>Geobacterales</taxon>
        <taxon>Geobacteraceae</taxon>
        <taxon>Geomonas</taxon>
    </lineage>
</organism>
<evidence type="ECO:0000256" key="1">
    <source>
        <dbReference type="SAM" id="Coils"/>
    </source>
</evidence>
<gene>
    <name evidence="3" type="ORF">JFN90_06325</name>
</gene>